<evidence type="ECO:0000313" key="5">
    <source>
        <dbReference type="Proteomes" id="UP000789595"/>
    </source>
</evidence>
<dbReference type="Proteomes" id="UP000789595">
    <property type="component" value="Unassembled WGS sequence"/>
</dbReference>
<dbReference type="GO" id="GO:0008146">
    <property type="term" value="F:sulfotransferase activity"/>
    <property type="evidence" value="ECO:0007669"/>
    <property type="project" value="InterPro"/>
</dbReference>
<dbReference type="SUPFAM" id="SSF52540">
    <property type="entry name" value="P-loop containing nucleoside triphosphate hydrolases"/>
    <property type="match status" value="1"/>
</dbReference>
<accession>A0A8J2SBW6</accession>
<sequence>QPAIAARCPENATEGSLGAASMRGSMMRWLCVSIAAAQQHLDPKLFDAAARLATSRVDHACPNTPRRGRDPCACQLACSDLQCANARRRCDTEFTWCSDMDTNAAKRIEKKVATLKVKGPAWSVSEDAFGPLSVLRGRPFVSLIGEQKCGTTLLYDALVNSPHFVRAPNGRKEQHFFDSHHVIDACRSRSYVNGLGRRGGIVDASPDYLADPIAAVHLSKFLPEAHIILLWRDPIKRAHAAWDQNRRAGSEDRSFNEAVSGELPVFRRCVVLAPAVSQFIGGSGNSSSGHSLVEYVERCAHFIDGQPKNCWVNKNYNIRPACKRYLYKGLYGDHATTYASLYSRVGAVRAEALFAETARVLQNVARFLGVDGVNPPRKQTCWHDCGTRKSAFAIAEPLRLKLEALYAPSQRRFEALINAGRVADLS</sequence>
<dbReference type="AlphaFoldDB" id="A0A8J2SBW6"/>
<keyword evidence="5" id="KW-1185">Reference proteome</keyword>
<feature type="non-terminal residue" evidence="4">
    <location>
        <position position="1"/>
    </location>
</feature>
<dbReference type="InterPro" id="IPR037359">
    <property type="entry name" value="NST/OST"/>
</dbReference>
<feature type="binding site" evidence="3">
    <location>
        <position position="232"/>
    </location>
    <ligand>
        <name>3'-phosphoadenylyl sulfate</name>
        <dbReference type="ChEBI" id="CHEBI:58339"/>
    </ligand>
</feature>
<dbReference type="PANTHER" id="PTHR10605:SF56">
    <property type="entry name" value="BIFUNCTIONAL HEPARAN SULFATE N-DEACETYLASE_N-SULFOTRANSFERASE"/>
    <property type="match status" value="1"/>
</dbReference>
<dbReference type="EMBL" id="CAKKNE010000002">
    <property type="protein sequence ID" value="CAH0369893.1"/>
    <property type="molecule type" value="Genomic_DNA"/>
</dbReference>
<reference evidence="4" key="1">
    <citation type="submission" date="2021-11" db="EMBL/GenBank/DDBJ databases">
        <authorList>
            <consortium name="Genoscope - CEA"/>
            <person name="William W."/>
        </authorList>
    </citation>
    <scope>NUCLEOTIDE SEQUENCE</scope>
</reference>
<protein>
    <submittedName>
        <fullName evidence="4">Uncharacterized protein</fullName>
    </submittedName>
</protein>
<dbReference type="OrthoDB" id="8958249at2759"/>
<dbReference type="Gene3D" id="3.40.50.300">
    <property type="entry name" value="P-loop containing nucleotide triphosphate hydrolases"/>
    <property type="match status" value="1"/>
</dbReference>
<evidence type="ECO:0000256" key="2">
    <source>
        <dbReference type="PIRSR" id="PIRSR637359-1"/>
    </source>
</evidence>
<gene>
    <name evidence="4" type="ORF">PECAL_2P30370</name>
</gene>
<dbReference type="PANTHER" id="PTHR10605">
    <property type="entry name" value="HEPARAN SULFATE SULFOTRANSFERASE"/>
    <property type="match status" value="1"/>
</dbReference>
<evidence type="ECO:0000313" key="4">
    <source>
        <dbReference type="EMBL" id="CAH0369893.1"/>
    </source>
</evidence>
<name>A0A8J2SBW6_9STRA</name>
<dbReference type="InterPro" id="IPR027417">
    <property type="entry name" value="P-loop_NTPase"/>
</dbReference>
<evidence type="ECO:0000256" key="1">
    <source>
        <dbReference type="ARBA" id="ARBA00022679"/>
    </source>
</evidence>
<comment type="caution">
    <text evidence="4">The sequence shown here is derived from an EMBL/GenBank/DDBJ whole genome shotgun (WGS) entry which is preliminary data.</text>
</comment>
<evidence type="ECO:0000256" key="3">
    <source>
        <dbReference type="PIRSR" id="PIRSR637359-2"/>
    </source>
</evidence>
<organism evidence="4 5">
    <name type="scientific">Pelagomonas calceolata</name>
    <dbReference type="NCBI Taxonomy" id="35677"/>
    <lineage>
        <taxon>Eukaryota</taxon>
        <taxon>Sar</taxon>
        <taxon>Stramenopiles</taxon>
        <taxon>Ochrophyta</taxon>
        <taxon>Pelagophyceae</taxon>
        <taxon>Pelagomonadales</taxon>
        <taxon>Pelagomonadaceae</taxon>
        <taxon>Pelagomonas</taxon>
    </lineage>
</organism>
<proteinExistence type="predicted"/>
<keyword evidence="1" id="KW-0808">Transferase</keyword>
<feature type="active site" description="For sulfotransferase activity" evidence="2">
    <location>
        <position position="148"/>
    </location>
</feature>